<evidence type="ECO:0000313" key="3">
    <source>
        <dbReference type="Proteomes" id="UP001209570"/>
    </source>
</evidence>
<proteinExistence type="predicted"/>
<dbReference type="Proteomes" id="UP001209570">
    <property type="component" value="Unassembled WGS sequence"/>
</dbReference>
<gene>
    <name evidence="2" type="ORF">P43SY_005014</name>
</gene>
<evidence type="ECO:0000313" key="2">
    <source>
        <dbReference type="EMBL" id="KAJ0407473.1"/>
    </source>
</evidence>
<feature type="compositionally biased region" description="Low complexity" evidence="1">
    <location>
        <begin position="1"/>
        <end position="29"/>
    </location>
</feature>
<comment type="caution">
    <text evidence="2">The sequence shown here is derived from an EMBL/GenBank/DDBJ whole genome shotgun (WGS) entry which is preliminary data.</text>
</comment>
<sequence length="98" mass="10639">MEAPTGDSPAASAPSPSSPSPATSPADAAVRSAASQQEKENESPGPTEPPQLQRVTLSDDDRRWLQLPPTWDERMQREHDAAKWPIHRKHYGTASNVA</sequence>
<accession>A0AAD5QDW4</accession>
<keyword evidence="3" id="KW-1185">Reference proteome</keyword>
<reference evidence="2" key="1">
    <citation type="submission" date="2021-12" db="EMBL/GenBank/DDBJ databases">
        <title>Prjna785345.</title>
        <authorList>
            <person name="Rujirawat T."/>
            <person name="Krajaejun T."/>
        </authorList>
    </citation>
    <scope>NUCLEOTIDE SEQUENCE</scope>
    <source>
        <strain evidence="2">Pi057C3</strain>
    </source>
</reference>
<feature type="region of interest" description="Disordered" evidence="1">
    <location>
        <begin position="1"/>
        <end position="77"/>
    </location>
</feature>
<name>A0AAD5QDW4_PYTIN</name>
<dbReference type="AlphaFoldDB" id="A0AAD5QDW4"/>
<organism evidence="2 3">
    <name type="scientific">Pythium insidiosum</name>
    <name type="common">Pythiosis disease agent</name>
    <dbReference type="NCBI Taxonomy" id="114742"/>
    <lineage>
        <taxon>Eukaryota</taxon>
        <taxon>Sar</taxon>
        <taxon>Stramenopiles</taxon>
        <taxon>Oomycota</taxon>
        <taxon>Peronosporomycetes</taxon>
        <taxon>Pythiales</taxon>
        <taxon>Pythiaceae</taxon>
        <taxon>Pythium</taxon>
    </lineage>
</organism>
<protein>
    <submittedName>
        <fullName evidence="2">Uncharacterized protein</fullName>
    </submittedName>
</protein>
<evidence type="ECO:0000256" key="1">
    <source>
        <dbReference type="SAM" id="MobiDB-lite"/>
    </source>
</evidence>
<dbReference type="EMBL" id="JAKCXM010000021">
    <property type="protein sequence ID" value="KAJ0407473.1"/>
    <property type="molecule type" value="Genomic_DNA"/>
</dbReference>